<gene>
    <name evidence="4" type="ORF">ACFSJF_07860</name>
</gene>
<protein>
    <submittedName>
        <fullName evidence="4">GNAT family N-acetyltransferase</fullName>
        <ecNumber evidence="4">2.3.-.-</ecNumber>
    </submittedName>
</protein>
<evidence type="ECO:0000313" key="5">
    <source>
        <dbReference type="Proteomes" id="UP001597383"/>
    </source>
</evidence>
<evidence type="ECO:0000259" key="3">
    <source>
        <dbReference type="PROSITE" id="PS51186"/>
    </source>
</evidence>
<evidence type="ECO:0000313" key="4">
    <source>
        <dbReference type="EMBL" id="MFD2044176.1"/>
    </source>
</evidence>
<dbReference type="PANTHER" id="PTHR43072:SF23">
    <property type="entry name" value="UPF0039 PROTEIN C11D3.02C"/>
    <property type="match status" value="1"/>
</dbReference>
<dbReference type="Proteomes" id="UP001597383">
    <property type="component" value="Unassembled WGS sequence"/>
</dbReference>
<organism evidence="4 5">
    <name type="scientific">Ornithinibacillus salinisoli</name>
    <dbReference type="NCBI Taxonomy" id="1848459"/>
    <lineage>
        <taxon>Bacteria</taxon>
        <taxon>Bacillati</taxon>
        <taxon>Bacillota</taxon>
        <taxon>Bacilli</taxon>
        <taxon>Bacillales</taxon>
        <taxon>Bacillaceae</taxon>
        <taxon>Ornithinibacillus</taxon>
    </lineage>
</organism>
<dbReference type="CDD" id="cd04301">
    <property type="entry name" value="NAT_SF"/>
    <property type="match status" value="1"/>
</dbReference>
<dbReference type="InterPro" id="IPR016181">
    <property type="entry name" value="Acyl_CoA_acyltransferase"/>
</dbReference>
<name>A0ABW4VZG4_9BACI</name>
<dbReference type="EMBL" id="JBHUHQ010000014">
    <property type="protein sequence ID" value="MFD2044176.1"/>
    <property type="molecule type" value="Genomic_DNA"/>
</dbReference>
<evidence type="ECO:0000256" key="2">
    <source>
        <dbReference type="ARBA" id="ARBA00023315"/>
    </source>
</evidence>
<keyword evidence="1 4" id="KW-0808">Transferase</keyword>
<dbReference type="RefSeq" id="WP_377556484.1">
    <property type="nucleotide sequence ID" value="NZ_JBHUHQ010000014.1"/>
</dbReference>
<dbReference type="EC" id="2.3.-.-" evidence="4"/>
<comment type="caution">
    <text evidence="4">The sequence shown here is derived from an EMBL/GenBank/DDBJ whole genome shotgun (WGS) entry which is preliminary data.</text>
</comment>
<proteinExistence type="predicted"/>
<dbReference type="SUPFAM" id="SSF55729">
    <property type="entry name" value="Acyl-CoA N-acyltransferases (Nat)"/>
    <property type="match status" value="1"/>
</dbReference>
<dbReference type="InterPro" id="IPR000182">
    <property type="entry name" value="GNAT_dom"/>
</dbReference>
<feature type="domain" description="N-acetyltransferase" evidence="3">
    <location>
        <begin position="19"/>
        <end position="172"/>
    </location>
</feature>
<dbReference type="Gene3D" id="3.40.630.30">
    <property type="match status" value="1"/>
</dbReference>
<dbReference type="GO" id="GO:0016746">
    <property type="term" value="F:acyltransferase activity"/>
    <property type="evidence" value="ECO:0007669"/>
    <property type="project" value="UniProtKB-KW"/>
</dbReference>
<dbReference type="PROSITE" id="PS51186">
    <property type="entry name" value="GNAT"/>
    <property type="match status" value="1"/>
</dbReference>
<evidence type="ECO:0000256" key="1">
    <source>
        <dbReference type="ARBA" id="ARBA00022679"/>
    </source>
</evidence>
<dbReference type="Pfam" id="PF13420">
    <property type="entry name" value="Acetyltransf_4"/>
    <property type="match status" value="1"/>
</dbReference>
<dbReference type="PANTHER" id="PTHR43072">
    <property type="entry name" value="N-ACETYLTRANSFERASE"/>
    <property type="match status" value="1"/>
</dbReference>
<sequence>MDRKLVSKERERDRMGSSIIIDNMVEADWEMVRNIYIEGIQTGNATFETEPPSWEQWDDSHVKKCRFVVKESGVVIGWAALSSISIRAAYRGAVEVSIYFTKNSIGKGIGSLLLKHLIHASEENGFWTLQASIFPENESSIHLHEKYGFKKVGTRKRIGKLNGVWRDVVLLERRSDVVGID</sequence>
<accession>A0ABW4VZG4</accession>
<reference evidence="5" key="1">
    <citation type="journal article" date="2019" name="Int. J. Syst. Evol. Microbiol.">
        <title>The Global Catalogue of Microorganisms (GCM) 10K type strain sequencing project: providing services to taxonomists for standard genome sequencing and annotation.</title>
        <authorList>
            <consortium name="The Broad Institute Genomics Platform"/>
            <consortium name="The Broad Institute Genome Sequencing Center for Infectious Disease"/>
            <person name="Wu L."/>
            <person name="Ma J."/>
        </authorList>
    </citation>
    <scope>NUCLEOTIDE SEQUENCE [LARGE SCALE GENOMIC DNA]</scope>
    <source>
        <strain evidence="5">R28</strain>
    </source>
</reference>
<keyword evidence="2 4" id="KW-0012">Acyltransferase</keyword>
<keyword evidence="5" id="KW-1185">Reference proteome</keyword>